<reference evidence="2" key="1">
    <citation type="submission" date="2020-03" db="EMBL/GenBank/DDBJ databases">
        <title>A transcriptome and proteome of the tick Rhipicephalus microplus shaped by the genetic composition of its hosts and developmental stage.</title>
        <authorList>
            <person name="Garcia G.R."/>
            <person name="Ribeiro J.M.C."/>
            <person name="Maruyama S.R."/>
            <person name="Gardinasse L.G."/>
            <person name="Nelson K."/>
            <person name="Ferreira B.R."/>
            <person name="Andrade T.G."/>
            <person name="Santos I.K.F.M."/>
        </authorList>
    </citation>
    <scope>NUCLEOTIDE SEQUENCE</scope>
    <source>
        <strain evidence="2">NSGR</strain>
        <tissue evidence="2">Salivary glands</tissue>
    </source>
</reference>
<feature type="transmembrane region" description="Helical" evidence="1">
    <location>
        <begin position="6"/>
        <end position="29"/>
    </location>
</feature>
<protein>
    <submittedName>
        <fullName evidence="2">Putative secreted protein</fullName>
    </submittedName>
</protein>
<name>A0A6G5A483_RHIMP</name>
<keyword evidence="1" id="KW-0472">Membrane</keyword>
<sequence length="98" mass="10886">MCPAIFPFFTVAIILTHCAVVTLSIYSISPCKTNSDLMKMHCFGFCRLVASSPGSASQFGPSQDKTPVEVSRVWLCHKEPRSYVSTPNNTHRRAPIHM</sequence>
<accession>A0A6G5A483</accession>
<dbReference type="AlphaFoldDB" id="A0A6G5A483"/>
<evidence type="ECO:0000313" key="2">
    <source>
        <dbReference type="EMBL" id="NIE45033.1"/>
    </source>
</evidence>
<proteinExistence type="predicted"/>
<keyword evidence="1" id="KW-1133">Transmembrane helix</keyword>
<organism evidence="2">
    <name type="scientific">Rhipicephalus microplus</name>
    <name type="common">Cattle tick</name>
    <name type="synonym">Boophilus microplus</name>
    <dbReference type="NCBI Taxonomy" id="6941"/>
    <lineage>
        <taxon>Eukaryota</taxon>
        <taxon>Metazoa</taxon>
        <taxon>Ecdysozoa</taxon>
        <taxon>Arthropoda</taxon>
        <taxon>Chelicerata</taxon>
        <taxon>Arachnida</taxon>
        <taxon>Acari</taxon>
        <taxon>Parasitiformes</taxon>
        <taxon>Ixodida</taxon>
        <taxon>Ixodoidea</taxon>
        <taxon>Ixodidae</taxon>
        <taxon>Rhipicephalinae</taxon>
        <taxon>Rhipicephalus</taxon>
        <taxon>Boophilus</taxon>
    </lineage>
</organism>
<dbReference type="EMBL" id="GIKN01002760">
    <property type="protein sequence ID" value="NIE45033.1"/>
    <property type="molecule type" value="Transcribed_RNA"/>
</dbReference>
<evidence type="ECO:0000256" key="1">
    <source>
        <dbReference type="SAM" id="Phobius"/>
    </source>
</evidence>
<keyword evidence="1" id="KW-0812">Transmembrane</keyword>